<evidence type="ECO:0000313" key="3">
    <source>
        <dbReference type="Proteomes" id="UP000694548"/>
    </source>
</evidence>
<reference evidence="1" key="2">
    <citation type="submission" date="2020-03" db="EMBL/GenBank/DDBJ databases">
        <title>Intra-Species Differences in Population Size shape Life History and Genome Evolution.</title>
        <authorList>
            <person name="Willemsen D."/>
            <person name="Cui R."/>
            <person name="Valenzano D.R."/>
        </authorList>
    </citation>
    <scope>NUCLEOTIDE SEQUENCE</scope>
    <source>
        <strain evidence="1">GRZ</strain>
        <tissue evidence="1">Whole</tissue>
    </source>
</reference>
<dbReference type="Proteomes" id="UP000694548">
    <property type="component" value="Chromosome sgr02"/>
</dbReference>
<reference evidence="2" key="1">
    <citation type="submission" date="2014-08" db="EMBL/GenBank/DDBJ databases">
        <authorList>
            <person name="Senf B."/>
            <person name="Petzold A."/>
            <person name="Downie B.R."/>
            <person name="Koch P."/>
            <person name="Platzer M."/>
        </authorList>
    </citation>
    <scope>NUCLEOTIDE SEQUENCE [LARGE SCALE GENOMIC DNA]</scope>
    <source>
        <strain evidence="2">GRZ</strain>
    </source>
</reference>
<evidence type="ECO:0000313" key="1">
    <source>
        <dbReference type="EMBL" id="KAF7223554.1"/>
    </source>
</evidence>
<dbReference type="KEGG" id="nfu:107388967"/>
<dbReference type="Ensembl" id="ENSNFUT00015013624.1">
    <property type="protein sequence ID" value="ENSNFUP00015012973.1"/>
    <property type="gene ID" value="ENSNFUG00015006362.1"/>
</dbReference>
<dbReference type="PANTHER" id="PTHR33443:SF30">
    <property type="entry name" value="SARCOSINE DEHYDROGENASE-2C PROTEIN"/>
    <property type="match status" value="1"/>
</dbReference>
<proteinExistence type="predicted"/>
<dbReference type="GeneTree" id="ENSGT00400000022459"/>
<dbReference type="EMBL" id="JAAVVJ010000004">
    <property type="protein sequence ID" value="KAF7223554.1"/>
    <property type="molecule type" value="Genomic_DNA"/>
</dbReference>
<dbReference type="GeneID" id="107388967"/>
<sequence length="603" mass="68585">MMNSDEVIILSDDDDYDEDKEKDCIVVDVNNEKKPESVSSLSIQDEDLVVTFSRQADVLPHARYDCPVVPFTLTYSETEAPVAGNKLFCEQCYCYICDKLASLCVVWCQSGLCHCNSHKRSDFWNNTRNVVLLGELNKFNFTLSEVDSHLRDAGTMLQKFRTDLYALFSHIIMDRTGHQQYQPTSGHDEKKLLEFVSRFLEQADGLNSRATVVLYLGVAKAFNRLFYLLGPTRQLPTYEGVKEELLQKVMKTVQRHIVMGDFTPQFIHKLQDFYQKKVFLPCEMKYLKNSPCIRLWNDVLLVSVLKGQNVLGYRMDKGKKDVLFEPISVVQLRSERLQHQHRYRELCRYLRVVQSNDSTLFQQLRDLVPFFFCLLGNFSSAIMNLFPPANAPASRFSPQLFLVFLRIFQTATAPKLMVTHMEQLCSSSATWEPIEAAEPMKCVDLVKFALRAQRFSTSVLSDSQCWTSLLQIVNSPALPAPSPQFLHDAQDVVKSLLCEKVSNMPIPRTFLEVYPDQALLLLVTGALGAQILDASLSPALPVLSTFKGNLWALQWLFESLAESKERFESIRQQITLEAANTTESSLAAGWIQSSQQQSPPEAT</sequence>
<protein>
    <submittedName>
        <fullName evidence="1">Transcript variant X1</fullName>
    </submittedName>
    <submittedName>
        <fullName evidence="2">Uncharacterized LOC107388967</fullName>
    </submittedName>
</protein>
<evidence type="ECO:0000313" key="2">
    <source>
        <dbReference type="Ensembl" id="ENSNFUP00015012973.1"/>
    </source>
</evidence>
<organism evidence="2 3">
    <name type="scientific">Nothobranchius furzeri</name>
    <name type="common">Turquoise killifish</name>
    <dbReference type="NCBI Taxonomy" id="105023"/>
    <lineage>
        <taxon>Eukaryota</taxon>
        <taxon>Metazoa</taxon>
        <taxon>Chordata</taxon>
        <taxon>Craniata</taxon>
        <taxon>Vertebrata</taxon>
        <taxon>Euteleostomi</taxon>
        <taxon>Actinopterygii</taxon>
        <taxon>Neopterygii</taxon>
        <taxon>Teleostei</taxon>
        <taxon>Neoteleostei</taxon>
        <taxon>Acanthomorphata</taxon>
        <taxon>Ovalentaria</taxon>
        <taxon>Atherinomorphae</taxon>
        <taxon>Cyprinodontiformes</taxon>
        <taxon>Nothobranchiidae</taxon>
        <taxon>Nothobranchius</taxon>
    </lineage>
</organism>
<dbReference type="PANTHER" id="PTHR33443">
    <property type="entry name" value="ZGC:112980"/>
    <property type="match status" value="1"/>
</dbReference>
<dbReference type="InterPro" id="IPR053234">
    <property type="entry name" value="RPM1_Interactor"/>
</dbReference>
<name>A0A8C6L2S9_NOTFU</name>
<dbReference type="Proteomes" id="UP000822369">
    <property type="component" value="Chromosome 4"/>
</dbReference>
<dbReference type="AlphaFoldDB" id="A0A8C6L2S9"/>
<dbReference type="OrthoDB" id="266020at2759"/>
<accession>A0A8C6L2S9</accession>
<gene>
    <name evidence="2" type="primary">zgc:112980</name>
    <name evidence="1" type="ORF">G4P62_001237</name>
</gene>
<keyword evidence="3" id="KW-1185">Reference proteome</keyword>
<reference evidence="2" key="3">
    <citation type="submission" date="2025-05" db="UniProtKB">
        <authorList>
            <consortium name="Ensembl"/>
        </authorList>
    </citation>
    <scope>IDENTIFICATION</scope>
</reference>
<dbReference type="RefSeq" id="XP_015820284.1">
    <property type="nucleotide sequence ID" value="XM_015964798.3"/>
</dbReference>